<evidence type="ECO:0000313" key="5">
    <source>
        <dbReference type="Proteomes" id="UP000253426"/>
    </source>
</evidence>
<accession>A0A366HTK0</accession>
<dbReference type="OrthoDB" id="9815425at2"/>
<dbReference type="Proteomes" id="UP000253426">
    <property type="component" value="Unassembled WGS sequence"/>
</dbReference>
<dbReference type="EMBL" id="QNRR01000001">
    <property type="protein sequence ID" value="RBP47616.1"/>
    <property type="molecule type" value="Genomic_DNA"/>
</dbReference>
<evidence type="ECO:0000256" key="1">
    <source>
        <dbReference type="ARBA" id="ARBA00010515"/>
    </source>
</evidence>
<evidence type="ECO:0000259" key="3">
    <source>
        <dbReference type="Pfam" id="PF20434"/>
    </source>
</evidence>
<dbReference type="InterPro" id="IPR029058">
    <property type="entry name" value="AB_hydrolase_fold"/>
</dbReference>
<dbReference type="Pfam" id="PF20434">
    <property type="entry name" value="BD-FAE"/>
    <property type="match status" value="1"/>
</dbReference>
<dbReference type="PANTHER" id="PTHR48081:SF30">
    <property type="entry name" value="ACETYL-HYDROLASE LIPR-RELATED"/>
    <property type="match status" value="1"/>
</dbReference>
<dbReference type="AlphaFoldDB" id="A0A366HTK0"/>
<comment type="similarity">
    <text evidence="1">Belongs to the 'GDXG' lipolytic enzyme family.</text>
</comment>
<evidence type="ECO:0000256" key="2">
    <source>
        <dbReference type="ARBA" id="ARBA00022801"/>
    </source>
</evidence>
<dbReference type="InterPro" id="IPR050300">
    <property type="entry name" value="GDXG_lipolytic_enzyme"/>
</dbReference>
<dbReference type="InterPro" id="IPR049492">
    <property type="entry name" value="BD-FAE-like_dom"/>
</dbReference>
<comment type="caution">
    <text evidence="4">The sequence shown here is derived from an EMBL/GenBank/DDBJ whole genome shotgun (WGS) entry which is preliminary data.</text>
</comment>
<dbReference type="GO" id="GO:0004806">
    <property type="term" value="F:triacylglycerol lipase activity"/>
    <property type="evidence" value="ECO:0007669"/>
    <property type="project" value="TreeGrafter"/>
</dbReference>
<name>A0A366HTK0_9BACT</name>
<evidence type="ECO:0000313" key="4">
    <source>
        <dbReference type="EMBL" id="RBP47616.1"/>
    </source>
</evidence>
<dbReference type="SUPFAM" id="SSF53474">
    <property type="entry name" value="alpha/beta-Hydrolases"/>
    <property type="match status" value="1"/>
</dbReference>
<dbReference type="PANTHER" id="PTHR48081">
    <property type="entry name" value="AB HYDROLASE SUPERFAMILY PROTEIN C4A8.06C"/>
    <property type="match status" value="1"/>
</dbReference>
<gene>
    <name evidence="4" type="ORF">DES53_101413</name>
</gene>
<protein>
    <submittedName>
        <fullName evidence="4">Acetyl esterase/lipase</fullName>
    </submittedName>
</protein>
<sequence>MLSQDDSLSKPAPIDRNRELLKTAREEIYKTVGGVNLPVYIWEPESGKAPPYPKSVIAFFYSSGWDNGQVSQFAPHCVYFASRGMLAMAFDYRVSARHGSTPVDAMADARSAFRWLRLNAVELGISPGKIVGAGGSGGAHIAAASAMVSGFDEAGEDLSIPCAPNALVMFNPVLDTSKKGFGFDRFTEPDQAKRANLAGAIAPGLPPTLIFHGTQDRVVPFDASFDFAKRMKKKKNICELIVYEGQGHGFFNFNVSFDIYQATLNVMDDFLVGQGFIEPDPDALSDVL</sequence>
<dbReference type="RefSeq" id="WP_113956538.1">
    <property type="nucleotide sequence ID" value="NZ_QNRR01000001.1"/>
</dbReference>
<reference evidence="4 5" key="1">
    <citation type="submission" date="2018-06" db="EMBL/GenBank/DDBJ databases">
        <title>Genomic Encyclopedia of Type Strains, Phase IV (KMG-IV): sequencing the most valuable type-strain genomes for metagenomic binning, comparative biology and taxonomic classification.</title>
        <authorList>
            <person name="Goeker M."/>
        </authorList>
    </citation>
    <scope>NUCLEOTIDE SEQUENCE [LARGE SCALE GENOMIC DNA]</scope>
    <source>
        <strain evidence="4 5">DSM 25532</strain>
    </source>
</reference>
<keyword evidence="2" id="KW-0378">Hydrolase</keyword>
<proteinExistence type="inferred from homology"/>
<keyword evidence="5" id="KW-1185">Reference proteome</keyword>
<organism evidence="4 5">
    <name type="scientific">Roseimicrobium gellanilyticum</name>
    <dbReference type="NCBI Taxonomy" id="748857"/>
    <lineage>
        <taxon>Bacteria</taxon>
        <taxon>Pseudomonadati</taxon>
        <taxon>Verrucomicrobiota</taxon>
        <taxon>Verrucomicrobiia</taxon>
        <taxon>Verrucomicrobiales</taxon>
        <taxon>Verrucomicrobiaceae</taxon>
        <taxon>Roseimicrobium</taxon>
    </lineage>
</organism>
<dbReference type="Gene3D" id="3.40.50.1820">
    <property type="entry name" value="alpha/beta hydrolase"/>
    <property type="match status" value="1"/>
</dbReference>
<feature type="domain" description="BD-FAE-like" evidence="3">
    <location>
        <begin position="44"/>
        <end position="230"/>
    </location>
</feature>